<keyword evidence="2" id="KW-1185">Reference proteome</keyword>
<evidence type="ECO:0000313" key="2">
    <source>
        <dbReference type="Proteomes" id="UP000256964"/>
    </source>
</evidence>
<dbReference type="EMBL" id="KZ857427">
    <property type="protein sequence ID" value="RDX46487.1"/>
    <property type="molecule type" value="Genomic_DNA"/>
</dbReference>
<protein>
    <submittedName>
        <fullName evidence="1">Uncharacterized protein</fullName>
    </submittedName>
</protein>
<accession>A0A371D1S5</accession>
<sequence length="190" mass="20519">MQKRSASVPRTLLSAPLSSPSPLLLPRSELALCPGPHRARRPVYLSLPLGSAFISPVRMRLLRFPIRSVLPAPAPAPAVRLPLRGGLRFPTRCRKGRRPDKCGSDWTRRFSPDVITAIARTQVWLPLCRPVVLEMAIAISAAAGGGGGGALGVSSVLLPCAPVCVCVCERRRLSLQVRSPPAFRNIRHMA</sequence>
<gene>
    <name evidence="1" type="ORF">OH76DRAFT_843296</name>
</gene>
<name>A0A371D1S5_9APHY</name>
<proteinExistence type="predicted"/>
<dbReference type="Proteomes" id="UP000256964">
    <property type="component" value="Unassembled WGS sequence"/>
</dbReference>
<dbReference type="AlphaFoldDB" id="A0A371D1S5"/>
<evidence type="ECO:0000313" key="1">
    <source>
        <dbReference type="EMBL" id="RDX46487.1"/>
    </source>
</evidence>
<reference evidence="1 2" key="1">
    <citation type="journal article" date="2018" name="Biotechnol. Biofuels">
        <title>Integrative visual omics of the white-rot fungus Polyporus brumalis exposes the biotechnological potential of its oxidative enzymes for delignifying raw plant biomass.</title>
        <authorList>
            <person name="Miyauchi S."/>
            <person name="Rancon A."/>
            <person name="Drula E."/>
            <person name="Hage H."/>
            <person name="Chaduli D."/>
            <person name="Favel A."/>
            <person name="Grisel S."/>
            <person name="Henrissat B."/>
            <person name="Herpoel-Gimbert I."/>
            <person name="Ruiz-Duenas F.J."/>
            <person name="Chevret D."/>
            <person name="Hainaut M."/>
            <person name="Lin J."/>
            <person name="Wang M."/>
            <person name="Pangilinan J."/>
            <person name="Lipzen A."/>
            <person name="Lesage-Meessen L."/>
            <person name="Navarro D."/>
            <person name="Riley R."/>
            <person name="Grigoriev I.V."/>
            <person name="Zhou S."/>
            <person name="Raouche S."/>
            <person name="Rosso M.N."/>
        </authorList>
    </citation>
    <scope>NUCLEOTIDE SEQUENCE [LARGE SCALE GENOMIC DNA]</scope>
    <source>
        <strain evidence="1 2">BRFM 1820</strain>
    </source>
</reference>
<organism evidence="1 2">
    <name type="scientific">Lentinus brumalis</name>
    <dbReference type="NCBI Taxonomy" id="2498619"/>
    <lineage>
        <taxon>Eukaryota</taxon>
        <taxon>Fungi</taxon>
        <taxon>Dikarya</taxon>
        <taxon>Basidiomycota</taxon>
        <taxon>Agaricomycotina</taxon>
        <taxon>Agaricomycetes</taxon>
        <taxon>Polyporales</taxon>
        <taxon>Polyporaceae</taxon>
        <taxon>Lentinus</taxon>
    </lineage>
</organism>